<evidence type="ECO:0000256" key="1">
    <source>
        <dbReference type="ARBA" id="ARBA00022737"/>
    </source>
</evidence>
<dbReference type="Gene3D" id="1.25.40.20">
    <property type="entry name" value="Ankyrin repeat-containing domain"/>
    <property type="match status" value="2"/>
</dbReference>
<keyword evidence="1" id="KW-0677">Repeat</keyword>
<evidence type="ECO:0000256" key="3">
    <source>
        <dbReference type="PROSITE-ProRule" id="PRU00023"/>
    </source>
</evidence>
<reference evidence="5" key="1">
    <citation type="submission" date="2024-02" db="EMBL/GenBank/DDBJ databases">
        <authorList>
            <consortium name="ELIXIR-Norway"/>
            <consortium name="Elixir Norway"/>
        </authorList>
    </citation>
    <scope>NUCLEOTIDE SEQUENCE</scope>
</reference>
<proteinExistence type="predicted"/>
<dbReference type="PANTHER" id="PTHR24180:SF45">
    <property type="entry name" value="POLY [ADP-RIBOSE] POLYMERASE TANKYRASE"/>
    <property type="match status" value="1"/>
</dbReference>
<sequence>MRSRSINVNAVSNPGLEKGESCVELTTLGEKRMSWGELTPLHLAVMGNVSPNVKMLLEESRGKYGNASIDVGAKSSLGLTPLHLAITEKKNYRDDEERKESANSIIRTLIKFMNSNCPETINKPDKSKSTPLHTAVSAWDYQVVDMLLDESDKINPQIRDSEGRTPLDSAINQTDFRMMAKLQGYMERVGLYGNQDAYVSAGNAILVVAALLATVTYVASPTAVSTLYWVFSSFSFFFSRFILSPLVPNIEGKS</sequence>
<dbReference type="InterPro" id="IPR051637">
    <property type="entry name" value="Ank_repeat_dom-contain_49"/>
</dbReference>
<dbReference type="SMART" id="SM00248">
    <property type="entry name" value="ANK"/>
    <property type="match status" value="4"/>
</dbReference>
<keyword evidence="4" id="KW-0812">Transmembrane</keyword>
<accession>A0ABP0U2I1</accession>
<dbReference type="Pfam" id="PF00023">
    <property type="entry name" value="Ank"/>
    <property type="match status" value="1"/>
</dbReference>
<dbReference type="SUPFAM" id="SSF48403">
    <property type="entry name" value="Ankyrin repeat"/>
    <property type="match status" value="1"/>
</dbReference>
<feature type="transmembrane region" description="Helical" evidence="4">
    <location>
        <begin position="226"/>
        <end position="243"/>
    </location>
</feature>
<evidence type="ECO:0000256" key="4">
    <source>
        <dbReference type="SAM" id="Phobius"/>
    </source>
</evidence>
<evidence type="ECO:0008006" key="7">
    <source>
        <dbReference type="Google" id="ProtNLM"/>
    </source>
</evidence>
<feature type="repeat" description="ANK" evidence="3">
    <location>
        <begin position="127"/>
        <end position="159"/>
    </location>
</feature>
<keyword evidence="4" id="KW-0472">Membrane</keyword>
<protein>
    <recommendedName>
        <fullName evidence="7">PGG domain-containing protein</fullName>
    </recommendedName>
</protein>
<organism evidence="5 6">
    <name type="scientific">Sphagnum troendelagicum</name>
    <dbReference type="NCBI Taxonomy" id="128251"/>
    <lineage>
        <taxon>Eukaryota</taxon>
        <taxon>Viridiplantae</taxon>
        <taxon>Streptophyta</taxon>
        <taxon>Embryophyta</taxon>
        <taxon>Bryophyta</taxon>
        <taxon>Sphagnophytina</taxon>
        <taxon>Sphagnopsida</taxon>
        <taxon>Sphagnales</taxon>
        <taxon>Sphagnaceae</taxon>
        <taxon>Sphagnum</taxon>
    </lineage>
</organism>
<dbReference type="InterPro" id="IPR002110">
    <property type="entry name" value="Ankyrin_rpt"/>
</dbReference>
<gene>
    <name evidence="5" type="ORF">CSSPTR1EN2_LOCUS10655</name>
</gene>
<keyword evidence="6" id="KW-1185">Reference proteome</keyword>
<evidence type="ECO:0000313" key="5">
    <source>
        <dbReference type="EMBL" id="CAK9211425.1"/>
    </source>
</evidence>
<keyword evidence="2 3" id="KW-0040">ANK repeat</keyword>
<dbReference type="EMBL" id="OZ019910">
    <property type="protein sequence ID" value="CAK9211425.1"/>
    <property type="molecule type" value="Genomic_DNA"/>
</dbReference>
<evidence type="ECO:0000313" key="6">
    <source>
        <dbReference type="Proteomes" id="UP001497512"/>
    </source>
</evidence>
<dbReference type="PANTHER" id="PTHR24180">
    <property type="entry name" value="CYCLIN-DEPENDENT KINASE INHIBITOR 2C-RELATED"/>
    <property type="match status" value="1"/>
</dbReference>
<keyword evidence="4" id="KW-1133">Transmembrane helix</keyword>
<dbReference type="PROSITE" id="PS50088">
    <property type="entry name" value="ANK_REPEAT"/>
    <property type="match status" value="1"/>
</dbReference>
<dbReference type="Proteomes" id="UP001497512">
    <property type="component" value="Chromosome 18"/>
</dbReference>
<dbReference type="InterPro" id="IPR036770">
    <property type="entry name" value="Ankyrin_rpt-contain_sf"/>
</dbReference>
<name>A0ABP0U2I1_9BRYO</name>
<feature type="transmembrane region" description="Helical" evidence="4">
    <location>
        <begin position="197"/>
        <end position="220"/>
    </location>
</feature>
<evidence type="ECO:0000256" key="2">
    <source>
        <dbReference type="ARBA" id="ARBA00023043"/>
    </source>
</evidence>